<accession>A0A7X3MKL8</accession>
<dbReference type="AlphaFoldDB" id="A0A7X3MKL8"/>
<keyword evidence="2" id="KW-1185">Reference proteome</keyword>
<organism evidence="1 2">
    <name type="scientific">Sporofaciens musculi</name>
    <dbReference type="NCBI Taxonomy" id="2681861"/>
    <lineage>
        <taxon>Bacteria</taxon>
        <taxon>Bacillati</taxon>
        <taxon>Bacillota</taxon>
        <taxon>Clostridia</taxon>
        <taxon>Lachnospirales</taxon>
        <taxon>Lachnospiraceae</taxon>
        <taxon>Sporofaciens</taxon>
    </lineage>
</organism>
<sequence>MRINTQNMFWMNKPGSQKALNQFLPGAARTADSQKAQKQRAIQEKAAALIRGGDTKKIDTGLENTGPAALSSFIVAKEDVPVKAAQKIEAYYQTTGSLADSITYKETRLLYLQSEYEKIAANGSEKHAEKMKELIASEYQDMAGVLDYTAELLGDSLRNCEAVYGKPFSEEYRGLLGDIPDKISSISEELKKAGGIEEGLAYLAKAKEQLASLGDELKDRYQEYTGKELAEYEYRTKEDYGHAVGSYGLLWSWDEVTVDTDNLENLADYGVDISNLSGIPVAVNLIDTKA</sequence>
<protein>
    <submittedName>
        <fullName evidence="1">Uncharacterized protein</fullName>
    </submittedName>
</protein>
<dbReference type="RefSeq" id="WP_159754340.1">
    <property type="nucleotide sequence ID" value="NZ_WUQX01000001.1"/>
</dbReference>
<reference evidence="1 2" key="1">
    <citation type="submission" date="2019-12" db="EMBL/GenBank/DDBJ databases">
        <title>Sporaefaciens musculi gen. nov., sp. nov., a novel bacterium isolated from the caecum of an obese mouse.</title>
        <authorList>
            <person name="Rasmussen T.S."/>
            <person name="Streidl T."/>
            <person name="Hitch T.C.A."/>
            <person name="Wortmann E."/>
            <person name="Deptula P."/>
            <person name="Hansen M."/>
            <person name="Nielsen D.S."/>
            <person name="Clavel T."/>
            <person name="Vogensen F.K."/>
        </authorList>
    </citation>
    <scope>NUCLEOTIDE SEQUENCE [LARGE SCALE GENOMIC DNA]</scope>
    <source>
        <strain evidence="1 2">WCA-9-b2</strain>
    </source>
</reference>
<proteinExistence type="predicted"/>
<evidence type="ECO:0000313" key="1">
    <source>
        <dbReference type="EMBL" id="MXP78141.1"/>
    </source>
</evidence>
<evidence type="ECO:0000313" key="2">
    <source>
        <dbReference type="Proteomes" id="UP000460412"/>
    </source>
</evidence>
<name>A0A7X3MKL8_9FIRM</name>
<gene>
    <name evidence="1" type="ORF">GN277_23115</name>
</gene>
<dbReference type="EMBL" id="WUQX01000001">
    <property type="protein sequence ID" value="MXP78141.1"/>
    <property type="molecule type" value="Genomic_DNA"/>
</dbReference>
<comment type="caution">
    <text evidence="1">The sequence shown here is derived from an EMBL/GenBank/DDBJ whole genome shotgun (WGS) entry which is preliminary data.</text>
</comment>
<dbReference type="Proteomes" id="UP000460412">
    <property type="component" value="Unassembled WGS sequence"/>
</dbReference>